<dbReference type="InterPro" id="IPR032675">
    <property type="entry name" value="LRR_dom_sf"/>
</dbReference>
<dbReference type="SUPFAM" id="SSF52047">
    <property type="entry name" value="RNI-like"/>
    <property type="match status" value="1"/>
</dbReference>
<dbReference type="OrthoDB" id="2596605at2759"/>
<dbReference type="EMBL" id="KN881676">
    <property type="protein sequence ID" value="KIY50175.1"/>
    <property type="molecule type" value="Genomic_DNA"/>
</dbReference>
<feature type="compositionally biased region" description="Polar residues" evidence="1">
    <location>
        <begin position="653"/>
        <end position="663"/>
    </location>
</feature>
<feature type="compositionally biased region" description="Basic and acidic residues" evidence="1">
    <location>
        <begin position="613"/>
        <end position="622"/>
    </location>
</feature>
<feature type="region of interest" description="Disordered" evidence="1">
    <location>
        <begin position="589"/>
        <end position="785"/>
    </location>
</feature>
<evidence type="ECO:0000256" key="1">
    <source>
        <dbReference type="SAM" id="MobiDB-lite"/>
    </source>
</evidence>
<evidence type="ECO:0008006" key="4">
    <source>
        <dbReference type="Google" id="ProtNLM"/>
    </source>
</evidence>
<dbReference type="AlphaFoldDB" id="A0A0D7AIL4"/>
<protein>
    <recommendedName>
        <fullName evidence="4">RNI-like protein</fullName>
    </recommendedName>
</protein>
<gene>
    <name evidence="2" type="ORF">FISHEDRAFT_71789</name>
</gene>
<organism evidence="2 3">
    <name type="scientific">Fistulina hepatica ATCC 64428</name>
    <dbReference type="NCBI Taxonomy" id="1128425"/>
    <lineage>
        <taxon>Eukaryota</taxon>
        <taxon>Fungi</taxon>
        <taxon>Dikarya</taxon>
        <taxon>Basidiomycota</taxon>
        <taxon>Agaricomycotina</taxon>
        <taxon>Agaricomycetes</taxon>
        <taxon>Agaricomycetidae</taxon>
        <taxon>Agaricales</taxon>
        <taxon>Fistulinaceae</taxon>
        <taxon>Fistulina</taxon>
    </lineage>
</organism>
<dbReference type="Gene3D" id="3.80.10.10">
    <property type="entry name" value="Ribonuclease Inhibitor"/>
    <property type="match status" value="2"/>
</dbReference>
<dbReference type="PANTHER" id="PTHR38926:SF5">
    <property type="entry name" value="F-BOX AND LEUCINE-RICH REPEAT PROTEIN 6"/>
    <property type="match status" value="1"/>
</dbReference>
<name>A0A0D7AIL4_9AGAR</name>
<sequence>MPHSLEDIPQAVLDKVVRTVLCTASADVAALLCRLGPVVHQSAVRVLFDSLTFPDDARVLSSECSIPTSISPIIINSKRYGHVVRTIRVVDAGEFMDNHAPVASWSKRLSSSSEPFRLMDASQFYRILEACPNVSHLSWECVMPPPDGLCEALASYCSALTTFSCNIPYHRLLDTRSLCKWGALSLPLIPTTVTRIDLCRPLSQMGAQAFSALLSILTTTLEELRVDFVWLDDEFCEKIAGLQHLRRLVLSTTGTKLTDRGMVTLMQGCDALEELTLDDVQGRLSRNVWSKPENFPKSLGSFTIVYTESGSHHHSWTADHVQSLHHVLATAPTLTTLAVTRREPLPDRQEAVEEAVALRPIVPQFLEQLSAGHENMRSLTLDFWTCTTDDIKSILNSCPRLETLKLCLDIPFTKLLGLTSAFATLPNLSTLSISVHPRHAPGTPPCPFSSHSASDSAELPVPKKSVLPQLLDHDQMSTQTCLTNNIVDPSMPLLRDVKRFVRKCPRLTLLEWYGKAGRGSWIVTRAPTTSKISMSVSVDYKAPFVPEDAQILMLRRNDADTSKRLIAELGIPPRIGAVWTGELADAMCEDRRREQDDKRRLQDETPGSPITERPGRLKETHKLRIPSLSTSSSSSSDLTLLSTPPKPSPSTPFVDSQMLQTSPVLYENPQPDDRPVILDPAPLSADKRHRRSPSVPLSPSKTSEPTTPGRRFASNNGDTQHHNRGNKSRSGRVREGSHSSNKANGNKVSRVVRDEDSKKGYARGKQLKLPESARDPRTPLPVDSL</sequence>
<evidence type="ECO:0000313" key="3">
    <source>
        <dbReference type="Proteomes" id="UP000054144"/>
    </source>
</evidence>
<feature type="compositionally biased region" description="Low complexity" evidence="1">
    <location>
        <begin position="626"/>
        <end position="643"/>
    </location>
</feature>
<feature type="compositionally biased region" description="Basic residues" evidence="1">
    <location>
        <begin position="722"/>
        <end position="731"/>
    </location>
</feature>
<reference evidence="2 3" key="1">
    <citation type="journal article" date="2015" name="Fungal Genet. Biol.">
        <title>Evolution of novel wood decay mechanisms in Agaricales revealed by the genome sequences of Fistulina hepatica and Cylindrobasidium torrendii.</title>
        <authorList>
            <person name="Floudas D."/>
            <person name="Held B.W."/>
            <person name="Riley R."/>
            <person name="Nagy L.G."/>
            <person name="Koehler G."/>
            <person name="Ransdell A.S."/>
            <person name="Younus H."/>
            <person name="Chow J."/>
            <person name="Chiniquy J."/>
            <person name="Lipzen A."/>
            <person name="Tritt A."/>
            <person name="Sun H."/>
            <person name="Haridas S."/>
            <person name="LaButti K."/>
            <person name="Ohm R.A."/>
            <person name="Kues U."/>
            <person name="Blanchette R.A."/>
            <person name="Grigoriev I.V."/>
            <person name="Minto R.E."/>
            <person name="Hibbett D.S."/>
        </authorList>
    </citation>
    <scope>NUCLEOTIDE SEQUENCE [LARGE SCALE GENOMIC DNA]</scope>
    <source>
        <strain evidence="2 3">ATCC 64428</strain>
    </source>
</reference>
<evidence type="ECO:0000313" key="2">
    <source>
        <dbReference type="EMBL" id="KIY50175.1"/>
    </source>
</evidence>
<feature type="compositionally biased region" description="Basic and acidic residues" evidence="1">
    <location>
        <begin position="589"/>
        <end position="603"/>
    </location>
</feature>
<accession>A0A0D7AIL4</accession>
<keyword evidence="3" id="KW-1185">Reference proteome</keyword>
<dbReference type="Proteomes" id="UP000054144">
    <property type="component" value="Unassembled WGS sequence"/>
</dbReference>
<proteinExistence type="predicted"/>
<feature type="compositionally biased region" description="Polar residues" evidence="1">
    <location>
        <begin position="738"/>
        <end position="747"/>
    </location>
</feature>
<feature type="compositionally biased region" description="Polar residues" evidence="1">
    <location>
        <begin position="695"/>
        <end position="706"/>
    </location>
</feature>
<dbReference type="PANTHER" id="PTHR38926">
    <property type="entry name" value="F-BOX DOMAIN CONTAINING PROTEIN, EXPRESSED"/>
    <property type="match status" value="1"/>
</dbReference>